<feature type="transmembrane region" description="Helical" evidence="20">
    <location>
        <begin position="1434"/>
        <end position="1460"/>
    </location>
</feature>
<dbReference type="Pfam" id="PF04750">
    <property type="entry name" value="Far-17a_AIG1"/>
    <property type="match status" value="1"/>
</dbReference>
<evidence type="ECO:0000256" key="1">
    <source>
        <dbReference type="ARBA" id="ARBA00000923"/>
    </source>
</evidence>
<comment type="catalytic activity">
    <reaction evidence="10">
        <text>13-octadecanoyloxy-octadecanoate + H2O = 13-hydroxy-octadecanoate + octadecanoate + H(+)</text>
        <dbReference type="Rhea" id="RHEA:52084"/>
        <dbReference type="ChEBI" id="CHEBI:15377"/>
        <dbReference type="ChEBI" id="CHEBI:15378"/>
        <dbReference type="ChEBI" id="CHEBI:25629"/>
        <dbReference type="ChEBI" id="CHEBI:136304"/>
        <dbReference type="ChEBI" id="CHEBI:136335"/>
    </reaction>
    <physiologicalReaction direction="left-to-right" evidence="10">
        <dbReference type="Rhea" id="RHEA:52085"/>
    </physiologicalReaction>
</comment>
<dbReference type="GO" id="GO:0016020">
    <property type="term" value="C:membrane"/>
    <property type="evidence" value="ECO:0007669"/>
    <property type="project" value="InterPro"/>
</dbReference>
<dbReference type="InterPro" id="IPR006838">
    <property type="entry name" value="ADTRP_AIG1"/>
</dbReference>
<dbReference type="SMART" id="SM00717">
    <property type="entry name" value="SANT"/>
    <property type="match status" value="3"/>
</dbReference>
<organism evidence="24 25">
    <name type="scientific">Hemibagrus guttatus</name>
    <dbReference type="NCBI Taxonomy" id="175788"/>
    <lineage>
        <taxon>Eukaryota</taxon>
        <taxon>Metazoa</taxon>
        <taxon>Chordata</taxon>
        <taxon>Craniata</taxon>
        <taxon>Vertebrata</taxon>
        <taxon>Euteleostomi</taxon>
        <taxon>Actinopterygii</taxon>
        <taxon>Neopterygii</taxon>
        <taxon>Teleostei</taxon>
        <taxon>Ostariophysi</taxon>
        <taxon>Siluriformes</taxon>
        <taxon>Bagridae</taxon>
        <taxon>Hemibagrus</taxon>
    </lineage>
</organism>
<evidence type="ECO:0000256" key="9">
    <source>
        <dbReference type="ARBA" id="ARBA00047368"/>
    </source>
</evidence>
<keyword evidence="25" id="KW-1185">Reference proteome</keyword>
<comment type="catalytic activity">
    <reaction evidence="9">
        <text>12-hexadecanoyloxy-octadecanoate + H2O = 12-hydroxyoctadecanoate + hexadecanoate + H(+)</text>
        <dbReference type="Rhea" id="RHEA:52056"/>
        <dbReference type="ChEBI" id="CHEBI:7896"/>
        <dbReference type="ChEBI" id="CHEBI:15377"/>
        <dbReference type="ChEBI" id="CHEBI:15378"/>
        <dbReference type="ChEBI" id="CHEBI:83677"/>
        <dbReference type="ChEBI" id="CHEBI:84201"/>
    </reaction>
    <physiologicalReaction direction="left-to-right" evidence="9">
        <dbReference type="Rhea" id="RHEA:52057"/>
    </physiologicalReaction>
</comment>
<feature type="domain" description="HTH myb-type" evidence="23">
    <location>
        <begin position="548"/>
        <end position="603"/>
    </location>
</feature>
<dbReference type="SUPFAM" id="SSF140996">
    <property type="entry name" value="Hermes dimerisation domain"/>
    <property type="match status" value="1"/>
</dbReference>
<dbReference type="PROSITE" id="PS50181">
    <property type="entry name" value="FBOX"/>
    <property type="match status" value="1"/>
</dbReference>
<dbReference type="SUPFAM" id="SSF50978">
    <property type="entry name" value="WD40 repeat-like"/>
    <property type="match status" value="1"/>
</dbReference>
<dbReference type="PANTHER" id="PTHR10989">
    <property type="entry name" value="ANDROGEN-INDUCED PROTEIN 1-RELATED"/>
    <property type="match status" value="1"/>
</dbReference>
<evidence type="ECO:0000256" key="12">
    <source>
        <dbReference type="ARBA" id="ARBA00048680"/>
    </source>
</evidence>
<evidence type="ECO:0000256" key="17">
    <source>
        <dbReference type="ARBA" id="ARBA00049322"/>
    </source>
</evidence>
<comment type="catalytic activity">
    <reaction evidence="13">
        <text>12-(9Z-octadecenoyloxy)-octadecanoate + H2O = 12-hydroxyoctadecanoate + (9Z)-octadecenoate + H(+)</text>
        <dbReference type="Rhea" id="RHEA:52060"/>
        <dbReference type="ChEBI" id="CHEBI:15377"/>
        <dbReference type="ChEBI" id="CHEBI:15378"/>
        <dbReference type="ChEBI" id="CHEBI:30823"/>
        <dbReference type="ChEBI" id="CHEBI:84201"/>
        <dbReference type="ChEBI" id="CHEBI:136302"/>
    </reaction>
    <physiologicalReaction direction="left-to-right" evidence="13">
        <dbReference type="Rhea" id="RHEA:52061"/>
    </physiologicalReaction>
</comment>
<dbReference type="GO" id="GO:0012505">
    <property type="term" value="C:endomembrane system"/>
    <property type="evidence" value="ECO:0007669"/>
    <property type="project" value="UniProtKB-SubCell"/>
</dbReference>
<dbReference type="PANTHER" id="PTHR10989:SF17">
    <property type="entry name" value="ANDROGEN-DEPENDENT TFPI-REGULATING PROTEIN"/>
    <property type="match status" value="1"/>
</dbReference>
<dbReference type="InterPro" id="IPR001005">
    <property type="entry name" value="SANT/Myb"/>
</dbReference>
<evidence type="ECO:0000256" key="11">
    <source>
        <dbReference type="ARBA" id="ARBA00047863"/>
    </source>
</evidence>
<feature type="transmembrane region" description="Helical" evidence="20">
    <location>
        <begin position="1375"/>
        <end position="1394"/>
    </location>
</feature>
<comment type="catalytic activity">
    <reaction evidence="18">
        <text>12-(9Z-hexadecenoyloxy)-octadecanoate + H2O = 12-hydroxyoctadecanoate + (9Z)-hexadecenoate + H(+)</text>
        <dbReference type="Rhea" id="RHEA:52072"/>
        <dbReference type="ChEBI" id="CHEBI:15377"/>
        <dbReference type="ChEBI" id="CHEBI:15378"/>
        <dbReference type="ChEBI" id="CHEBI:32372"/>
        <dbReference type="ChEBI" id="CHEBI:84201"/>
        <dbReference type="ChEBI" id="CHEBI:136312"/>
    </reaction>
    <physiologicalReaction direction="left-to-right" evidence="18">
        <dbReference type="Rhea" id="RHEA:52073"/>
    </physiologicalReaction>
</comment>
<gene>
    <name evidence="24" type="ORF">QTP70_029360</name>
</gene>
<feature type="domain" description="Myb-like" evidence="21">
    <location>
        <begin position="497"/>
        <end position="547"/>
    </location>
</feature>
<dbReference type="InterPro" id="IPR036047">
    <property type="entry name" value="F-box-like_dom_sf"/>
</dbReference>
<evidence type="ECO:0000259" key="21">
    <source>
        <dbReference type="PROSITE" id="PS50090"/>
    </source>
</evidence>
<comment type="caution">
    <text evidence="24">The sequence shown here is derived from an EMBL/GenBank/DDBJ whole genome shotgun (WGS) entry which is preliminary data.</text>
</comment>
<dbReference type="GO" id="GO:0005634">
    <property type="term" value="C:nucleus"/>
    <property type="evidence" value="ECO:0007669"/>
    <property type="project" value="UniProtKB-ARBA"/>
</dbReference>
<comment type="catalytic activity">
    <reaction evidence="1">
        <text>9-(9Z-hexadecenoyloxy)-octadecanoate + H2O = (9Z)-hexadecenoate + 9-hydroxy-octadecanoate + H(+)</text>
        <dbReference type="Rhea" id="RHEA:52068"/>
        <dbReference type="ChEBI" id="CHEBI:15377"/>
        <dbReference type="ChEBI" id="CHEBI:15378"/>
        <dbReference type="ChEBI" id="CHEBI:32372"/>
        <dbReference type="ChEBI" id="CHEBI:136286"/>
        <dbReference type="ChEBI" id="CHEBI:136309"/>
    </reaction>
    <physiologicalReaction direction="left-to-right" evidence="1">
        <dbReference type="Rhea" id="RHEA:52069"/>
    </physiologicalReaction>
</comment>
<dbReference type="SMART" id="SM00320">
    <property type="entry name" value="WD40"/>
    <property type="match status" value="3"/>
</dbReference>
<feature type="domain" description="Myb-like" evidence="21">
    <location>
        <begin position="548"/>
        <end position="599"/>
    </location>
</feature>
<evidence type="ECO:0000256" key="13">
    <source>
        <dbReference type="ARBA" id="ARBA00048701"/>
    </source>
</evidence>
<keyword evidence="6 20" id="KW-1133">Transmembrane helix</keyword>
<keyword evidence="8 20" id="KW-0472">Membrane</keyword>
<evidence type="ECO:0000256" key="14">
    <source>
        <dbReference type="ARBA" id="ARBA00048800"/>
    </source>
</evidence>
<dbReference type="InterPro" id="IPR009057">
    <property type="entry name" value="Homeodomain-like_sf"/>
</dbReference>
<comment type="catalytic activity">
    <reaction evidence="17">
        <text>13-(9Z-hexadecenoyloxy)-octadecanoate + H2O = 13-hydroxy-octadecanoate + (9Z)-hexadecenoate + H(+)</text>
        <dbReference type="Rhea" id="RHEA:52076"/>
        <dbReference type="ChEBI" id="CHEBI:15377"/>
        <dbReference type="ChEBI" id="CHEBI:15378"/>
        <dbReference type="ChEBI" id="CHEBI:32372"/>
        <dbReference type="ChEBI" id="CHEBI:136304"/>
        <dbReference type="ChEBI" id="CHEBI:136315"/>
    </reaction>
    <physiologicalReaction direction="left-to-right" evidence="17">
        <dbReference type="Rhea" id="RHEA:52077"/>
    </physiologicalReaction>
</comment>
<evidence type="ECO:0000256" key="2">
    <source>
        <dbReference type="ARBA" id="ARBA00004127"/>
    </source>
</evidence>
<dbReference type="GO" id="GO:0003677">
    <property type="term" value="F:DNA binding"/>
    <property type="evidence" value="ECO:0007669"/>
    <property type="project" value="UniProtKB-KW"/>
</dbReference>
<comment type="catalytic activity">
    <reaction evidence="16">
        <text>13-(9Z-octadecenoyloxy)-octadecanoate + H2O = 13-hydroxy-octadecanoate + (9Z)-octadecenoate + H(+)</text>
        <dbReference type="Rhea" id="RHEA:52064"/>
        <dbReference type="ChEBI" id="CHEBI:15377"/>
        <dbReference type="ChEBI" id="CHEBI:15378"/>
        <dbReference type="ChEBI" id="CHEBI:30823"/>
        <dbReference type="ChEBI" id="CHEBI:136303"/>
        <dbReference type="ChEBI" id="CHEBI:136304"/>
    </reaction>
    <physiologicalReaction direction="left-to-right" evidence="16">
        <dbReference type="Rhea" id="RHEA:52065"/>
    </physiologicalReaction>
</comment>
<proteinExistence type="inferred from homology"/>
<name>A0AAE0QFI9_9TELE</name>
<dbReference type="InterPro" id="IPR012337">
    <property type="entry name" value="RNaseH-like_sf"/>
</dbReference>
<dbReference type="Gene3D" id="1.10.10.60">
    <property type="entry name" value="Homeodomain-like"/>
    <property type="match status" value="3"/>
</dbReference>
<dbReference type="InterPro" id="IPR001810">
    <property type="entry name" value="F-box_dom"/>
</dbReference>
<comment type="similarity">
    <text evidence="3">Belongs to the AIG1 family.</text>
</comment>
<dbReference type="InterPro" id="IPR015943">
    <property type="entry name" value="WD40/YVTN_repeat-like_dom_sf"/>
</dbReference>
<evidence type="ECO:0000256" key="18">
    <source>
        <dbReference type="ARBA" id="ARBA00049428"/>
    </source>
</evidence>
<dbReference type="Proteomes" id="UP001274896">
    <property type="component" value="Unassembled WGS sequence"/>
</dbReference>
<dbReference type="Gene3D" id="1.10.10.1070">
    <property type="entry name" value="Zinc finger, BED domain-containing"/>
    <property type="match status" value="1"/>
</dbReference>
<evidence type="ECO:0000256" key="4">
    <source>
        <dbReference type="ARBA" id="ARBA00022692"/>
    </source>
</evidence>
<feature type="region of interest" description="Disordered" evidence="19">
    <location>
        <begin position="718"/>
        <end position="766"/>
    </location>
</feature>
<dbReference type="PROSITE" id="PS50090">
    <property type="entry name" value="MYB_LIKE"/>
    <property type="match status" value="3"/>
</dbReference>
<feature type="domain" description="HTH myb-type" evidence="23">
    <location>
        <begin position="604"/>
        <end position="654"/>
    </location>
</feature>
<comment type="catalytic activity">
    <reaction evidence="15">
        <text>9-octadecanoyloxy-octadecanoate + H2O = 9-hydroxy-octadecanoate + octadecanoate + H(+)</text>
        <dbReference type="Rhea" id="RHEA:52096"/>
        <dbReference type="ChEBI" id="CHEBI:15377"/>
        <dbReference type="ChEBI" id="CHEBI:15378"/>
        <dbReference type="ChEBI" id="CHEBI:25629"/>
        <dbReference type="ChEBI" id="CHEBI:136286"/>
        <dbReference type="ChEBI" id="CHEBI:136373"/>
    </reaction>
    <physiologicalReaction direction="left-to-right" evidence="15">
        <dbReference type="Rhea" id="RHEA:52097"/>
    </physiologicalReaction>
</comment>
<feature type="transmembrane region" description="Helical" evidence="20">
    <location>
        <begin position="1292"/>
        <end position="1315"/>
    </location>
</feature>
<keyword evidence="7" id="KW-0238">DNA-binding</keyword>
<dbReference type="Pfam" id="PF12937">
    <property type="entry name" value="F-box-like"/>
    <property type="match status" value="1"/>
</dbReference>
<feature type="transmembrane region" description="Helical" evidence="20">
    <location>
        <begin position="1406"/>
        <end position="1422"/>
    </location>
</feature>
<evidence type="ECO:0000256" key="7">
    <source>
        <dbReference type="ARBA" id="ARBA00023125"/>
    </source>
</evidence>
<evidence type="ECO:0000259" key="22">
    <source>
        <dbReference type="PROSITE" id="PS50181"/>
    </source>
</evidence>
<feature type="region of interest" description="Disordered" evidence="19">
    <location>
        <begin position="670"/>
        <end position="691"/>
    </location>
</feature>
<dbReference type="Gene3D" id="1.20.1280.50">
    <property type="match status" value="1"/>
</dbReference>
<dbReference type="SUPFAM" id="SSF53098">
    <property type="entry name" value="Ribonuclease H-like"/>
    <property type="match status" value="1"/>
</dbReference>
<keyword evidence="4 20" id="KW-0812">Transmembrane</keyword>
<comment type="catalytic activity">
    <reaction evidence="12">
        <text>12-octadecanoyloxy-octadecanoate + H2O = 12-hydroxyoctadecanoate + octadecanoate + H(+)</text>
        <dbReference type="Rhea" id="RHEA:52080"/>
        <dbReference type="ChEBI" id="CHEBI:15377"/>
        <dbReference type="ChEBI" id="CHEBI:15378"/>
        <dbReference type="ChEBI" id="CHEBI:25629"/>
        <dbReference type="ChEBI" id="CHEBI:84201"/>
        <dbReference type="ChEBI" id="CHEBI:136330"/>
    </reaction>
    <physiologicalReaction direction="left-to-right" evidence="12">
        <dbReference type="Rhea" id="RHEA:52081"/>
    </physiologicalReaction>
</comment>
<protein>
    <submittedName>
        <fullName evidence="24">Uncharacterized protein</fullName>
    </submittedName>
</protein>
<evidence type="ECO:0000256" key="20">
    <source>
        <dbReference type="SAM" id="Phobius"/>
    </source>
</evidence>
<dbReference type="SUPFAM" id="SSF46689">
    <property type="entry name" value="Homeodomain-like"/>
    <property type="match status" value="2"/>
</dbReference>
<feature type="domain" description="F-box" evidence="22">
    <location>
        <begin position="2"/>
        <end position="48"/>
    </location>
</feature>
<dbReference type="InterPro" id="IPR036322">
    <property type="entry name" value="WD40_repeat_dom_sf"/>
</dbReference>
<evidence type="ECO:0000256" key="10">
    <source>
        <dbReference type="ARBA" id="ARBA00047427"/>
    </source>
</evidence>
<dbReference type="InterPro" id="IPR001680">
    <property type="entry name" value="WD40_rpt"/>
</dbReference>
<comment type="subcellular location">
    <subcellularLocation>
        <location evidence="2">Endomembrane system</location>
        <topology evidence="2">Multi-pass membrane protein</topology>
    </subcellularLocation>
</comment>
<dbReference type="PROSITE" id="PS51294">
    <property type="entry name" value="HTH_MYB"/>
    <property type="match status" value="3"/>
</dbReference>
<feature type="domain" description="Myb-like" evidence="21">
    <location>
        <begin position="600"/>
        <end position="650"/>
    </location>
</feature>
<dbReference type="SUPFAM" id="SSF81383">
    <property type="entry name" value="F-box domain"/>
    <property type="match status" value="1"/>
</dbReference>
<dbReference type="FunFam" id="1.10.10.60:FF:000010">
    <property type="entry name" value="Transcriptional activator Myb isoform A"/>
    <property type="match status" value="1"/>
</dbReference>
<dbReference type="Pfam" id="PF00249">
    <property type="entry name" value="Myb_DNA-binding"/>
    <property type="match status" value="3"/>
</dbReference>
<accession>A0AAE0QFI9</accession>
<dbReference type="EMBL" id="JAUCMX010000017">
    <property type="protein sequence ID" value="KAK3519453.1"/>
    <property type="molecule type" value="Genomic_DNA"/>
</dbReference>
<evidence type="ECO:0000256" key="6">
    <source>
        <dbReference type="ARBA" id="ARBA00022989"/>
    </source>
</evidence>
<evidence type="ECO:0000256" key="15">
    <source>
        <dbReference type="ARBA" id="ARBA00049221"/>
    </source>
</evidence>
<dbReference type="InterPro" id="IPR017930">
    <property type="entry name" value="Myb_dom"/>
</dbReference>
<feature type="compositionally biased region" description="Basic residues" evidence="19">
    <location>
        <begin position="720"/>
        <end position="732"/>
    </location>
</feature>
<evidence type="ECO:0000259" key="23">
    <source>
        <dbReference type="PROSITE" id="PS51294"/>
    </source>
</evidence>
<feature type="domain" description="HTH myb-type" evidence="23">
    <location>
        <begin position="499"/>
        <end position="542"/>
    </location>
</feature>
<evidence type="ECO:0000256" key="8">
    <source>
        <dbReference type="ARBA" id="ARBA00023136"/>
    </source>
</evidence>
<evidence type="ECO:0000256" key="3">
    <source>
        <dbReference type="ARBA" id="ARBA00009300"/>
    </source>
</evidence>
<sequence length="1477" mass="165892">MECNEHRLTLDCLISIFSFLTEDDLMRVSCVCKEWHEAAETQWLWREMCLRRWGFCNVAQLLSDDTKSYTWKRYYLHRSTLELSMTSGRSGGDYSCKSLRGHAGQIVGFSYLKGNDALQDMWNFTPVICSASTDGSLKAWDIYKGVALWSSSTQNPLTCIITDPEQDVAITSDSSGTINTWQGGTGALLSSFSSGSSRCTLRTFSTDGNSFVMVGTALGSFLVLTSPQLSEMSRHVVCDSFSLNVLLASPDKKWILAASKDNSDLSPKVFSSQSVCCPEEDAEAVCVNLPVSGCAAAAFFPSQSARVAVVHNTSLSHKTLSVFEFSMKKSRYKQEAQVQQVESFQLDLNVLHSDVVLQAKGSGVVLLADGTELKVYTVKGELISSFKEHLQPITSVCVDDFRVVTASQDLSMRVLTWRKDRDKPLALESQYHLLGGSHTMSSNNDDYTIKKFDPKPAHLKPAIMPQLQSQKSDFFFIMMEEFRVFDLTENLEEKQRLGEKTKARWSPEEDKSLKTLVERIGKNWNAVATMLHGRTEQECKYRYTCMLDPNLIKGTWTKEEDEKLIKLVAKLGTHQWSRISRHLSGRRGKQCRERWHNHLDPSVNKQSWTAAEDLLICKAHSVLGNRWAKIARLLPGRTDNSIKNHWYSSLKRKVATGVLVIDADTAASLSEESFKETNEEEADQPAKEKAEMDDLCDGGVQTKSVPDVPDQVMKTMETRVRKRKQNPKKAQRCLRQTESPDAEKDASDISRVSSTSGPSGRPESRRNVIVDAALQMISEDMLPFSILEGSGFRNFMAAIAPQYPRLSQRSIGLRLYVEVEKMVKPRLIKQLRDCLTATGGNANIHVIADIWAGEDAEPILAVQLHFLDGDWNICRPTVAFRHLSDKNSNSVVMSELEAVLLSYGLFLQNIGYLIVHEAKNTIATHCLFCDYKVMHSVQKNDQDEDEIVDFLDDQVSVEDLSEVQLGTNVDCFSSLLHLVIKEALKNSKSANYVLSQMQDIVAFFRRSTYWNNVLMQDCKFSLAEPHSYSSYRWNSTFAAFRKLLSHEAWDGVTGLIAQAQKEENDSAVSPPVIHVHWEQVIDIFGLLEPFEEAIQVLQSDGVTFSLVIPSIIGLDKILKLKTTTYSQFCEALRSGLHEYFQPLIMQQDLILATVLDPRIKLQPFEDEEEACDATLAPPTKFWVCSILESAMSKTDAWIPVEEGSAKLDHDDQLAMKAASLNNIKSKMIFSFMQTSTKSVQVSELDLYIGEPLLDGDDSVEKFWREATRFPQLQSICHRLLAIPASSGGFKRLFPVAASIVMQTVFFGLCVVTDVIHAATPRKSSVSSFLDSVQDFFFTVLAFPVGTFVFASFWSIYTYDRELVFPKALDEIIPTWLNHALHTVILPLLLVQMCLQHHKYPSRCRGILSLALFVSLYLAWVLWVRHASGIWVYPIMAHLSPAGLVVFLSVASLSMAPLYLLGEKLTRVIWGPTGETAQ</sequence>
<feature type="transmembrane region" description="Helical" evidence="20">
    <location>
        <begin position="1335"/>
        <end position="1355"/>
    </location>
</feature>
<keyword evidence="5" id="KW-0677">Repeat</keyword>
<dbReference type="CDD" id="cd00167">
    <property type="entry name" value="SANT"/>
    <property type="match status" value="3"/>
</dbReference>
<comment type="catalytic activity">
    <reaction evidence="14">
        <text>9-(9Z-octadecenoyloxy)-octadecanoate + H2O = 9-hydroxy-octadecanoate + (9Z)-octadecenoate + H(+)</text>
        <dbReference type="Rhea" id="RHEA:52048"/>
        <dbReference type="ChEBI" id="CHEBI:15377"/>
        <dbReference type="ChEBI" id="CHEBI:15378"/>
        <dbReference type="ChEBI" id="CHEBI:30823"/>
        <dbReference type="ChEBI" id="CHEBI:136282"/>
        <dbReference type="ChEBI" id="CHEBI:136286"/>
    </reaction>
    <physiologicalReaction direction="left-to-right" evidence="14">
        <dbReference type="Rhea" id="RHEA:52049"/>
    </physiologicalReaction>
</comment>
<evidence type="ECO:0000256" key="19">
    <source>
        <dbReference type="SAM" id="MobiDB-lite"/>
    </source>
</evidence>
<evidence type="ECO:0000313" key="25">
    <source>
        <dbReference type="Proteomes" id="UP001274896"/>
    </source>
</evidence>
<reference evidence="24" key="1">
    <citation type="submission" date="2023-06" db="EMBL/GenBank/DDBJ databases">
        <title>Male Hemibagrus guttatus genome.</title>
        <authorList>
            <person name="Bian C."/>
        </authorList>
    </citation>
    <scope>NUCLEOTIDE SEQUENCE</scope>
    <source>
        <strain evidence="24">Male_cb2023</strain>
        <tissue evidence="24">Muscle</tissue>
    </source>
</reference>
<evidence type="ECO:0000256" key="5">
    <source>
        <dbReference type="ARBA" id="ARBA00022737"/>
    </source>
</evidence>
<comment type="catalytic activity">
    <reaction evidence="11">
        <text>9-hexadecanoyloxy-octadecanoate + H2O = 9-hydroxy-octadecanoate + hexadecanoate + H(+)</text>
        <dbReference type="Rhea" id="RHEA:52052"/>
        <dbReference type="ChEBI" id="CHEBI:7896"/>
        <dbReference type="ChEBI" id="CHEBI:15377"/>
        <dbReference type="ChEBI" id="CHEBI:15378"/>
        <dbReference type="ChEBI" id="CHEBI:83670"/>
        <dbReference type="ChEBI" id="CHEBI:136286"/>
    </reaction>
    <physiologicalReaction direction="left-to-right" evidence="11">
        <dbReference type="Rhea" id="RHEA:52053"/>
    </physiologicalReaction>
</comment>
<dbReference type="Gene3D" id="2.130.10.10">
    <property type="entry name" value="YVTN repeat-like/Quinoprotein amine dehydrogenase"/>
    <property type="match status" value="1"/>
</dbReference>
<evidence type="ECO:0000256" key="16">
    <source>
        <dbReference type="ARBA" id="ARBA00049296"/>
    </source>
</evidence>
<evidence type="ECO:0000313" key="24">
    <source>
        <dbReference type="EMBL" id="KAK3519453.1"/>
    </source>
</evidence>